<keyword evidence="1" id="KW-0812">Transmembrane</keyword>
<keyword evidence="2" id="KW-0378">Hydrolase</keyword>
<feature type="transmembrane region" description="Helical" evidence="1">
    <location>
        <begin position="16"/>
        <end position="37"/>
    </location>
</feature>
<organism evidence="2">
    <name type="scientific">Clavaria fumosa</name>
    <dbReference type="NCBI Taxonomy" id="264083"/>
    <lineage>
        <taxon>Eukaryota</taxon>
        <taxon>Fungi</taxon>
        <taxon>Dikarya</taxon>
        <taxon>Basidiomycota</taxon>
        <taxon>Agaricomycotina</taxon>
        <taxon>Agaricomycetes</taxon>
        <taxon>Agaricomycetidae</taxon>
        <taxon>Agaricales</taxon>
        <taxon>Clavariineae</taxon>
        <taxon>Clavariaceae</taxon>
        <taxon>Clavaria</taxon>
    </lineage>
</organism>
<dbReference type="GeneID" id="65338479"/>
<dbReference type="EMBL" id="MT114157">
    <property type="protein sequence ID" value="QPZ51075.1"/>
    <property type="molecule type" value="Genomic_DNA"/>
</dbReference>
<dbReference type="GO" id="GO:0004519">
    <property type="term" value="F:endonuclease activity"/>
    <property type="evidence" value="ECO:0007669"/>
    <property type="project" value="UniProtKB-KW"/>
</dbReference>
<name>A0A7T3PCQ0_9AGAR</name>
<reference evidence="2" key="1">
    <citation type="journal article" date="2020" name="IMA Fungus">
        <title>The 256 kb mitochondrial genome of Clavaria fumosa is the largest among phylum Basidiomycota and is rich in introns and intronic ORFs.</title>
        <authorList>
            <person name="Wang X."/>
            <person name="Wang Y."/>
            <person name="Yao W."/>
            <person name="Shen J."/>
            <person name="Chen M."/>
            <person name="Gao M."/>
            <person name="Ren J."/>
            <person name="Li Q."/>
            <person name="Liu N."/>
        </authorList>
    </citation>
    <scope>NUCLEOTIDE SEQUENCE</scope>
</reference>
<evidence type="ECO:0000256" key="1">
    <source>
        <dbReference type="SAM" id="Phobius"/>
    </source>
</evidence>
<keyword evidence="1" id="KW-1133">Transmembrane helix</keyword>
<keyword evidence="2" id="KW-0255">Endonuclease</keyword>
<keyword evidence="1" id="KW-0472">Membrane</keyword>
<accession>A0A7T3PCQ0</accession>
<protein>
    <submittedName>
        <fullName evidence="2">LAGLIDADG endonuclease</fullName>
    </submittedName>
</protein>
<evidence type="ECO:0000313" key="2">
    <source>
        <dbReference type="EMBL" id="QPZ51075.1"/>
    </source>
</evidence>
<sequence>MFKLIKLDFNSSERPLFIAAFIFIIWCKPSIERWFLLEVISTMCWNKIKSAAFWVNKGYFVKWGMITFIKSLKFLTVYLMLSCLESIFILPIPPKNCCNINNKDKSRWCNVIWKFELTIQPILVLLFLVFLEILVIKELSPSERPVTNQAFNLGWVFKVENVLLLFNWLEGILSW</sequence>
<geneLocation type="mitochondrion" evidence="2"/>
<proteinExistence type="predicted"/>
<gene>
    <name evidence="2" type="primary">orf175</name>
</gene>
<dbReference type="RefSeq" id="YP_010130173.1">
    <property type="nucleotide sequence ID" value="NC_056336.1"/>
</dbReference>
<keyword evidence="2" id="KW-0496">Mitochondrion</keyword>
<keyword evidence="2" id="KW-0540">Nuclease</keyword>
<feature type="transmembrane region" description="Helical" evidence="1">
    <location>
        <begin position="112"/>
        <end position="135"/>
    </location>
</feature>
<dbReference type="AlphaFoldDB" id="A0A7T3PCQ0"/>